<protein>
    <submittedName>
        <fullName evidence="2">Low choriolytic enzyme-like</fullName>
    </submittedName>
</protein>
<dbReference type="GO" id="GO:0004222">
    <property type="term" value="F:metalloendopeptidase activity"/>
    <property type="evidence" value="ECO:0007669"/>
    <property type="project" value="InterPro"/>
</dbReference>
<evidence type="ECO:0000313" key="2">
    <source>
        <dbReference type="EMBL" id="KAG7482306.1"/>
    </source>
</evidence>
<keyword evidence="3" id="KW-1185">Reference proteome</keyword>
<sequence length="82" mass="9823">MYRKLMLKRKHPGSSPSVNCWREPTENALLLIYMEYNFYKIDTLNQGTPYDYNSVMQYERNAFSKNNRPTMAEQTVQVLKHE</sequence>
<dbReference type="GO" id="GO:0006508">
    <property type="term" value="P:proteolysis"/>
    <property type="evidence" value="ECO:0007669"/>
    <property type="project" value="InterPro"/>
</dbReference>
<evidence type="ECO:0000313" key="3">
    <source>
        <dbReference type="Proteomes" id="UP000693946"/>
    </source>
</evidence>
<organism evidence="2 3">
    <name type="scientific">Solea senegalensis</name>
    <name type="common">Senegalese sole</name>
    <dbReference type="NCBI Taxonomy" id="28829"/>
    <lineage>
        <taxon>Eukaryota</taxon>
        <taxon>Metazoa</taxon>
        <taxon>Chordata</taxon>
        <taxon>Craniata</taxon>
        <taxon>Vertebrata</taxon>
        <taxon>Euteleostomi</taxon>
        <taxon>Actinopterygii</taxon>
        <taxon>Neopterygii</taxon>
        <taxon>Teleostei</taxon>
        <taxon>Neoteleostei</taxon>
        <taxon>Acanthomorphata</taxon>
        <taxon>Carangaria</taxon>
        <taxon>Pleuronectiformes</taxon>
        <taxon>Pleuronectoidei</taxon>
        <taxon>Soleidae</taxon>
        <taxon>Solea</taxon>
    </lineage>
</organism>
<dbReference type="Pfam" id="PF01400">
    <property type="entry name" value="Astacin"/>
    <property type="match status" value="1"/>
</dbReference>
<evidence type="ECO:0000259" key="1">
    <source>
        <dbReference type="Pfam" id="PF01400"/>
    </source>
</evidence>
<gene>
    <name evidence="2" type="ORF">JOB18_018460</name>
</gene>
<dbReference type="Proteomes" id="UP000693946">
    <property type="component" value="Linkage Group LG7"/>
</dbReference>
<reference evidence="2 3" key="1">
    <citation type="journal article" date="2021" name="Sci. Rep.">
        <title>Chromosome anchoring in Senegalese sole (Solea senegalensis) reveals sex-associated markers and genome rearrangements in flatfish.</title>
        <authorList>
            <person name="Guerrero-Cozar I."/>
            <person name="Gomez-Garrido J."/>
            <person name="Berbel C."/>
            <person name="Martinez-Blanch J.F."/>
            <person name="Alioto T."/>
            <person name="Claros M.G."/>
            <person name="Gagnaire P.A."/>
            <person name="Manchado M."/>
        </authorList>
    </citation>
    <scope>NUCLEOTIDE SEQUENCE [LARGE SCALE GENOMIC DNA]</scope>
    <source>
        <strain evidence="2">Sse05_10M</strain>
    </source>
</reference>
<dbReference type="EMBL" id="JAGKHQ010000019">
    <property type="protein sequence ID" value="KAG7482306.1"/>
    <property type="molecule type" value="Genomic_DNA"/>
</dbReference>
<comment type="caution">
    <text evidence="2">The sequence shown here is derived from an EMBL/GenBank/DDBJ whole genome shotgun (WGS) entry which is preliminary data.</text>
</comment>
<accession>A0AAV6Q625</accession>
<feature type="domain" description="Peptidase M12A" evidence="1">
    <location>
        <begin position="34"/>
        <end position="76"/>
    </location>
</feature>
<proteinExistence type="predicted"/>
<name>A0AAV6Q625_SOLSE</name>
<dbReference type="InterPro" id="IPR001506">
    <property type="entry name" value="Peptidase_M12A"/>
</dbReference>
<dbReference type="AlphaFoldDB" id="A0AAV6Q625"/>